<dbReference type="PANTHER" id="PTHR34251:SF1">
    <property type="entry name" value="LEUCINE, GLUTAMATE AND LYSINE RICH 1"/>
    <property type="match status" value="1"/>
</dbReference>
<feature type="compositionally biased region" description="Polar residues" evidence="2">
    <location>
        <begin position="599"/>
        <end position="614"/>
    </location>
</feature>
<reference evidence="3 4" key="1">
    <citation type="submission" date="2016-02" db="EMBL/GenBank/DDBJ databases">
        <title>Band-tailed pigeon sequencing and assembly.</title>
        <authorList>
            <person name="Soares A.E."/>
            <person name="Novak B.J."/>
            <person name="Rice E.S."/>
            <person name="O'Connell B."/>
            <person name="Chang D."/>
            <person name="Weber S."/>
            <person name="Shapiro B."/>
        </authorList>
    </citation>
    <scope>NUCLEOTIDE SEQUENCE [LARGE SCALE GENOMIC DNA]</scope>
    <source>
        <strain evidence="3">BTP2013</strain>
        <tissue evidence="3">Blood</tissue>
    </source>
</reference>
<evidence type="ECO:0000256" key="2">
    <source>
        <dbReference type="SAM" id="MobiDB-lite"/>
    </source>
</evidence>
<comment type="caution">
    <text evidence="3">The sequence shown here is derived from an EMBL/GenBank/DDBJ whole genome shotgun (WGS) entry which is preliminary data.</text>
</comment>
<protein>
    <submittedName>
        <fullName evidence="3">Leucine-, glutamate-and lysine-rich protein 1 isoform A</fullName>
    </submittedName>
</protein>
<accession>A0A1V4KM46</accession>
<gene>
    <name evidence="3" type="primary">LEKR1</name>
    <name evidence="3" type="ORF">AV530_001695</name>
</gene>
<evidence type="ECO:0000313" key="4">
    <source>
        <dbReference type="Proteomes" id="UP000190648"/>
    </source>
</evidence>
<organism evidence="3 4">
    <name type="scientific">Patagioenas fasciata monilis</name>
    <dbReference type="NCBI Taxonomy" id="372326"/>
    <lineage>
        <taxon>Eukaryota</taxon>
        <taxon>Metazoa</taxon>
        <taxon>Chordata</taxon>
        <taxon>Craniata</taxon>
        <taxon>Vertebrata</taxon>
        <taxon>Euteleostomi</taxon>
        <taxon>Archelosauria</taxon>
        <taxon>Archosauria</taxon>
        <taxon>Dinosauria</taxon>
        <taxon>Saurischia</taxon>
        <taxon>Theropoda</taxon>
        <taxon>Coelurosauria</taxon>
        <taxon>Aves</taxon>
        <taxon>Neognathae</taxon>
        <taxon>Neoaves</taxon>
        <taxon>Columbimorphae</taxon>
        <taxon>Columbiformes</taxon>
        <taxon>Columbidae</taxon>
        <taxon>Patagioenas</taxon>
    </lineage>
</organism>
<evidence type="ECO:0000313" key="3">
    <source>
        <dbReference type="EMBL" id="OPJ85471.1"/>
    </source>
</evidence>
<feature type="coiled-coil region" evidence="1">
    <location>
        <begin position="37"/>
        <end position="123"/>
    </location>
</feature>
<keyword evidence="1" id="KW-0175">Coiled coil</keyword>
<feature type="coiled-coil region" evidence="1">
    <location>
        <begin position="321"/>
        <end position="566"/>
    </location>
</feature>
<dbReference type="EMBL" id="LSYS01002834">
    <property type="protein sequence ID" value="OPJ85471.1"/>
    <property type="molecule type" value="Genomic_DNA"/>
</dbReference>
<dbReference type="STRING" id="372326.A0A1V4KM46"/>
<name>A0A1V4KM46_PATFA</name>
<dbReference type="Proteomes" id="UP000190648">
    <property type="component" value="Unassembled WGS sequence"/>
</dbReference>
<keyword evidence="4" id="KW-1185">Reference proteome</keyword>
<dbReference type="OrthoDB" id="10256467at2759"/>
<dbReference type="PANTHER" id="PTHR34251">
    <property type="entry name" value="LEUCINE-, GLUTAMATE- AND LYSINE-RICH PROTEIN 1"/>
    <property type="match status" value="1"/>
</dbReference>
<feature type="region of interest" description="Disordered" evidence="2">
    <location>
        <begin position="599"/>
        <end position="620"/>
    </location>
</feature>
<dbReference type="AlphaFoldDB" id="A0A1V4KM46"/>
<evidence type="ECO:0000256" key="1">
    <source>
        <dbReference type="SAM" id="Coils"/>
    </source>
</evidence>
<feature type="coiled-coil region" evidence="1">
    <location>
        <begin position="181"/>
        <end position="253"/>
    </location>
</feature>
<dbReference type="InterPro" id="IPR038799">
    <property type="entry name" value="LEKR1"/>
</dbReference>
<proteinExistence type="predicted"/>
<sequence>MERHIPTHALPEEIRKMSRDETVCKYCGVSYLILHEFKVMEDKVKAMEKEIKRYERSIEREKGLQAELQALSQDLEHYRADGESKSERIKNLTVELKTKQEELKNAKEDLRYFQEEKEAAYKQSQVLRNTLEHHCSTLNKAVSLFPFIRSELDSIKEVISSNLDNWAAMKEEIFLQIKTVSKEALTEIPKLNQRLAKSQRENECLQEKVKHLTLVADTVELKTQQLQTSLQQGNELQSRCRELQKETLDLTNQVETTGLKLQKVTAELEHYRKLLMVKSAELDVCQNELKKMKYENGISESRLTKELKEKEESLLLCQQVCKHLQEEVAEKEKKEEDLKRRTGRWESELEALRACLRQAEEEVAMLKQERELMLISHQNRTEQLQETLRQKMRNEDNWREKMEIDLAKGEARHKEAILKVKEEARVELDMERQKQQELIAKYQRDHEELQKKIPGLISSATNSLRMETEMLEKKLQDAQIKLAEKDEDKEKEVQSLKRLITELEFQLTVEKNNNESFLDNMRKEIKHKSDELEKLTQERTELIHSLSQVQEENALLQETVRRECEERYELTAALTQAREQVLELKKLSGNFPLSPRSLTRGSVTSAYRQQSRGSPGSGKEINLSAQFGMSRAAKAPTLEQWKRRRGEPCGSRCRDLEFHPGTFVSKKRNDVHLRTVPPTITSV</sequence>